<proteinExistence type="predicted"/>
<feature type="domain" description="Aldehyde dehydrogenase" evidence="3">
    <location>
        <begin position="494"/>
        <end position="910"/>
    </location>
</feature>
<dbReference type="InterPro" id="IPR016162">
    <property type="entry name" value="Ald_DH_N"/>
</dbReference>
<keyword evidence="1" id="KW-0560">Oxidoreductase</keyword>
<evidence type="ECO:0000259" key="3">
    <source>
        <dbReference type="Pfam" id="PF00171"/>
    </source>
</evidence>
<dbReference type="InterPro" id="IPR016163">
    <property type="entry name" value="Ald_DH_C"/>
</dbReference>
<dbReference type="InterPro" id="IPR002872">
    <property type="entry name" value="Proline_DH_dom"/>
</dbReference>
<dbReference type="Pfam" id="PF00171">
    <property type="entry name" value="Aldedh"/>
    <property type="match status" value="1"/>
</dbReference>
<dbReference type="RefSeq" id="WP_344752804.1">
    <property type="nucleotide sequence ID" value="NZ_BAABAE010000001.1"/>
</dbReference>
<accession>A0ABP7F3F1</accession>
<evidence type="ECO:0000313" key="5">
    <source>
        <dbReference type="EMBL" id="GAA3728788.1"/>
    </source>
</evidence>
<dbReference type="PANTHER" id="PTHR42862">
    <property type="entry name" value="DELTA-1-PYRROLINE-5-CARBOXYLATE DEHYDROGENASE 1, ISOFORM A-RELATED"/>
    <property type="match status" value="1"/>
</dbReference>
<sequence>MELRDRALPETVADLADEAAATVRRWLDAAAGISTPAHETRLGELVTSPEGASFAIGFVDGVLRPHDLRVAGRNLDRLSRALPDALHWYSEFGAQLAGGFAPLLPAPIVPLARDAFLRSIGHLLIRLDGPDLEKQLAELIEPGGIRPVLAPIAATASGRREADRQVMDARELLSRPDAAGVSISLASVVGRPRLVDLDGVVAQALELLGPLVEFAASKGDKSIDFDVQRLDELEPTLRVLHELAKRHPALRFGVGLPAYLPESLPAAEALATWAKRRKAAGHPPVTIRVTKGEQLGEERVDALLGGLPPAPFTSRVETGAQFFRILDHLLKPALTGAVQVVAATHNLFDAAWTWRLARRRRVEGSLEQEFMLGLATAQVAAAKRDLGGIRLYTPVVQSGQLPLAAAYLVRRLRDLSGPDSSLSTAATIGKDEELFAREEERFRASLAVAAGAAPSGERRYDPLRTTSADFSLEATREWAAGVFARTRDSAAGEALLARTRLDGSTALAALVERTATAGREWGERRGSTRAAVVESVAEVLAEWRGLLVEVAVSESGLTIVEADAEVTSAIALARRAAQSARELDGITDAVFHPPTLTVVVPPRSGPIARPAGAVLAALAAGSAVILKTAPETRRSSAVLVETLIAGGVPAELLGLVDDESTLARELLCHPRVDRVLLGGSRHTAKLFHSWQAEIPLFATTGGRNAIIVTPSADLESAVGDIVASAFDHAGQSATATDTVILVGSVGESSRFLGRLRDAVASHPTGRPGTAAAGISALARPAVGRVLDALDVLGADEKWLVRPQRLDENGRLWSTGLRDGVQPGSSFQARENRAPVLGIMRAATLSEAIELQNAPGFGLAAGIQALDADELAEWFDTVQAGMLFANRPVGTGSATLLPHGGWNRSNIGSGTAAGGPDELIALGRWSAVAAEPGPTVSLEGIDAQVARLIDAALPSMAFEEFDQVRRGALSDAEAWRERFSVPIELGDTGLATRPAAGEAGIERTLLRHRPVPVTIRLAEGASPADLIRVLAAATTARAAVAISSAVPLHANLIELFGARDAPIGIAQVLVESDTRWRARVQAGEVATTRIRLIGGDRIVLARVLHGQPGIAVYADPVTASGRIELLPFLIEQSISASTVRFGQPDPGLANVPLA</sequence>
<dbReference type="InterPro" id="IPR015590">
    <property type="entry name" value="Aldehyde_DH_dom"/>
</dbReference>
<dbReference type="Gene3D" id="3.20.20.220">
    <property type="match status" value="1"/>
</dbReference>
<dbReference type="PANTHER" id="PTHR42862:SF1">
    <property type="entry name" value="DELTA-1-PYRROLINE-5-CARBOXYLATE DEHYDROGENASE 2, ISOFORM A-RELATED"/>
    <property type="match status" value="1"/>
</dbReference>
<dbReference type="EMBL" id="BAABAE010000001">
    <property type="protein sequence ID" value="GAA3728788.1"/>
    <property type="molecule type" value="Genomic_DNA"/>
</dbReference>
<protein>
    <submittedName>
        <fullName evidence="5">Bifunctional proline dehydrogenase/L-glutamate gamma-semialdehyde dehydrogenase</fullName>
    </submittedName>
</protein>
<comment type="caution">
    <text evidence="5">The sequence shown here is derived from an EMBL/GenBank/DDBJ whole genome shotgun (WGS) entry which is preliminary data.</text>
</comment>
<dbReference type="SUPFAM" id="SSF51730">
    <property type="entry name" value="FAD-linked oxidoreductase"/>
    <property type="match status" value="1"/>
</dbReference>
<dbReference type="Gene3D" id="3.40.309.10">
    <property type="entry name" value="Aldehyde Dehydrogenase, Chain A, domain 2"/>
    <property type="match status" value="1"/>
</dbReference>
<dbReference type="Proteomes" id="UP001501004">
    <property type="component" value="Unassembled WGS sequence"/>
</dbReference>
<organism evidence="5 6">
    <name type="scientific">Leifsonella bigeumensis</name>
    <dbReference type="NCBI Taxonomy" id="433643"/>
    <lineage>
        <taxon>Bacteria</taxon>
        <taxon>Bacillati</taxon>
        <taxon>Actinomycetota</taxon>
        <taxon>Actinomycetes</taxon>
        <taxon>Micrococcales</taxon>
        <taxon>Microbacteriaceae</taxon>
        <taxon>Leifsonella</taxon>
    </lineage>
</organism>
<evidence type="ECO:0000256" key="2">
    <source>
        <dbReference type="ARBA" id="ARBA00023027"/>
    </source>
</evidence>
<evidence type="ECO:0000313" key="6">
    <source>
        <dbReference type="Proteomes" id="UP001501004"/>
    </source>
</evidence>
<dbReference type="InterPro" id="IPR016161">
    <property type="entry name" value="Ald_DH/histidinol_DH"/>
</dbReference>
<gene>
    <name evidence="5" type="ORF">GCM10022239_01920</name>
</gene>
<evidence type="ECO:0000259" key="4">
    <source>
        <dbReference type="Pfam" id="PF01619"/>
    </source>
</evidence>
<evidence type="ECO:0000256" key="1">
    <source>
        <dbReference type="ARBA" id="ARBA00023002"/>
    </source>
</evidence>
<dbReference type="SUPFAM" id="SSF53720">
    <property type="entry name" value="ALDH-like"/>
    <property type="match status" value="1"/>
</dbReference>
<dbReference type="Gene3D" id="3.40.605.10">
    <property type="entry name" value="Aldehyde Dehydrogenase, Chain A, domain 1"/>
    <property type="match status" value="1"/>
</dbReference>
<keyword evidence="6" id="KW-1185">Reference proteome</keyword>
<name>A0ABP7F3F1_9MICO</name>
<dbReference type="InterPro" id="IPR050485">
    <property type="entry name" value="Proline_metab_enzyme"/>
</dbReference>
<dbReference type="Pfam" id="PF01619">
    <property type="entry name" value="Pro_dh"/>
    <property type="match status" value="1"/>
</dbReference>
<feature type="domain" description="Proline dehydrogenase" evidence="4">
    <location>
        <begin position="178"/>
        <end position="413"/>
    </location>
</feature>
<reference evidence="6" key="1">
    <citation type="journal article" date="2019" name="Int. J. Syst. Evol. Microbiol.">
        <title>The Global Catalogue of Microorganisms (GCM) 10K type strain sequencing project: providing services to taxonomists for standard genome sequencing and annotation.</title>
        <authorList>
            <consortium name="The Broad Institute Genomics Platform"/>
            <consortium name="The Broad Institute Genome Sequencing Center for Infectious Disease"/>
            <person name="Wu L."/>
            <person name="Ma J."/>
        </authorList>
    </citation>
    <scope>NUCLEOTIDE SEQUENCE [LARGE SCALE GENOMIC DNA]</scope>
    <source>
        <strain evidence="6">JCM 16949</strain>
    </source>
</reference>
<dbReference type="InterPro" id="IPR029041">
    <property type="entry name" value="FAD-linked_oxidoreductase-like"/>
</dbReference>
<keyword evidence="2" id="KW-0520">NAD</keyword>